<protein>
    <recommendedName>
        <fullName evidence="6">Exodeoxyribonuclease 7 small subunit</fullName>
        <ecNumber evidence="6">3.1.11.6</ecNumber>
    </recommendedName>
    <alternativeName>
        <fullName evidence="6">Exodeoxyribonuclease VII small subunit</fullName>
        <shortName evidence="6">Exonuclease VII small subunit</shortName>
    </alternativeName>
</protein>
<evidence type="ECO:0000256" key="2">
    <source>
        <dbReference type="ARBA" id="ARBA00022490"/>
    </source>
</evidence>
<dbReference type="InterPro" id="IPR003761">
    <property type="entry name" value="Exonuc_VII_S"/>
</dbReference>
<evidence type="ECO:0000313" key="7">
    <source>
        <dbReference type="EMBL" id="THB60860.1"/>
    </source>
</evidence>
<name>A0A4S3B4W0_9ENTE</name>
<dbReference type="GO" id="GO:0008855">
    <property type="term" value="F:exodeoxyribonuclease VII activity"/>
    <property type="evidence" value="ECO:0007669"/>
    <property type="project" value="UniProtKB-UniRule"/>
</dbReference>
<dbReference type="Gene3D" id="1.10.287.1040">
    <property type="entry name" value="Exonuclease VII, small subunit"/>
    <property type="match status" value="1"/>
</dbReference>
<dbReference type="GO" id="GO:0006308">
    <property type="term" value="P:DNA catabolic process"/>
    <property type="evidence" value="ECO:0007669"/>
    <property type="project" value="UniProtKB-UniRule"/>
</dbReference>
<comment type="caution">
    <text evidence="7">The sequence shown here is derived from an EMBL/GenBank/DDBJ whole genome shotgun (WGS) entry which is preliminary data.</text>
</comment>
<evidence type="ECO:0000313" key="8">
    <source>
        <dbReference type="Proteomes" id="UP000310506"/>
    </source>
</evidence>
<dbReference type="SUPFAM" id="SSF116842">
    <property type="entry name" value="XseB-like"/>
    <property type="match status" value="1"/>
</dbReference>
<dbReference type="EC" id="3.1.11.6" evidence="6"/>
<dbReference type="Proteomes" id="UP000310506">
    <property type="component" value="Unassembled WGS sequence"/>
</dbReference>
<dbReference type="PIRSF" id="PIRSF006488">
    <property type="entry name" value="Exonuc_VII_S"/>
    <property type="match status" value="1"/>
</dbReference>
<dbReference type="OrthoDB" id="9798666at2"/>
<reference evidence="7 8" key="1">
    <citation type="submission" date="2019-01" db="EMBL/GenBank/DDBJ databases">
        <title>Vagococcus silagei sp. nov. isolated from brewer's grain.</title>
        <authorList>
            <person name="Guu J.-R."/>
        </authorList>
    </citation>
    <scope>NUCLEOTIDE SEQUENCE [LARGE SCALE GENOMIC DNA]</scope>
    <source>
        <strain evidence="7 8">2B-2</strain>
    </source>
</reference>
<dbReference type="Pfam" id="PF02609">
    <property type="entry name" value="Exonuc_VII_S"/>
    <property type="match status" value="1"/>
</dbReference>
<keyword evidence="4 6" id="KW-0378">Hydrolase</keyword>
<evidence type="ECO:0000256" key="5">
    <source>
        <dbReference type="ARBA" id="ARBA00022839"/>
    </source>
</evidence>
<dbReference type="NCBIfam" id="NF002138">
    <property type="entry name" value="PRK00977.1-2"/>
    <property type="match status" value="1"/>
</dbReference>
<keyword evidence="8" id="KW-1185">Reference proteome</keyword>
<dbReference type="PANTHER" id="PTHR34137:SF1">
    <property type="entry name" value="EXODEOXYRIBONUCLEASE 7 SMALL SUBUNIT"/>
    <property type="match status" value="1"/>
</dbReference>
<dbReference type="InterPro" id="IPR037004">
    <property type="entry name" value="Exonuc_VII_ssu_sf"/>
</dbReference>
<comment type="subcellular location">
    <subcellularLocation>
        <location evidence="6">Cytoplasm</location>
    </subcellularLocation>
</comment>
<keyword evidence="5 6" id="KW-0269">Exonuclease</keyword>
<evidence type="ECO:0000256" key="1">
    <source>
        <dbReference type="ARBA" id="ARBA00009998"/>
    </source>
</evidence>
<evidence type="ECO:0000256" key="6">
    <source>
        <dbReference type="HAMAP-Rule" id="MF_00337"/>
    </source>
</evidence>
<dbReference type="HAMAP" id="MF_00337">
    <property type="entry name" value="Exonuc_7_S"/>
    <property type="match status" value="1"/>
</dbReference>
<proteinExistence type="inferred from homology"/>
<comment type="catalytic activity">
    <reaction evidence="6">
        <text>Exonucleolytic cleavage in either 5'- to 3'- or 3'- to 5'-direction to yield nucleoside 5'-phosphates.</text>
        <dbReference type="EC" id="3.1.11.6"/>
    </reaction>
</comment>
<dbReference type="GO" id="GO:0005829">
    <property type="term" value="C:cytosol"/>
    <property type="evidence" value="ECO:0007669"/>
    <property type="project" value="TreeGrafter"/>
</dbReference>
<gene>
    <name evidence="6" type="primary">xseB</name>
    <name evidence="7" type="ORF">ESZ54_07795</name>
</gene>
<dbReference type="AlphaFoldDB" id="A0A4S3B4W0"/>
<keyword evidence="3 6" id="KW-0540">Nuclease</keyword>
<organism evidence="7 8">
    <name type="scientific">Vagococcus silagei</name>
    <dbReference type="NCBI Taxonomy" id="2508885"/>
    <lineage>
        <taxon>Bacteria</taxon>
        <taxon>Bacillati</taxon>
        <taxon>Bacillota</taxon>
        <taxon>Bacilli</taxon>
        <taxon>Lactobacillales</taxon>
        <taxon>Enterococcaceae</taxon>
        <taxon>Vagococcus</taxon>
    </lineage>
</organism>
<accession>A0A4S3B4W0</accession>
<dbReference type="EMBL" id="SDGV01000017">
    <property type="protein sequence ID" value="THB60860.1"/>
    <property type="molecule type" value="Genomic_DNA"/>
</dbReference>
<comment type="similarity">
    <text evidence="1 6">Belongs to the XseB family.</text>
</comment>
<comment type="subunit">
    <text evidence="6">Heterooligomer composed of large and small subunits.</text>
</comment>
<keyword evidence="2 6" id="KW-0963">Cytoplasm</keyword>
<evidence type="ECO:0000256" key="4">
    <source>
        <dbReference type="ARBA" id="ARBA00022801"/>
    </source>
</evidence>
<dbReference type="GO" id="GO:0009318">
    <property type="term" value="C:exodeoxyribonuclease VII complex"/>
    <property type="evidence" value="ECO:0007669"/>
    <property type="project" value="UniProtKB-UniRule"/>
</dbReference>
<dbReference type="PANTHER" id="PTHR34137">
    <property type="entry name" value="EXODEOXYRIBONUCLEASE 7 SMALL SUBUNIT"/>
    <property type="match status" value="1"/>
</dbReference>
<comment type="function">
    <text evidence="6">Bidirectionally degrades single-stranded DNA into large acid-insoluble oligonucleotides, which are then degraded further into small acid-soluble oligonucleotides.</text>
</comment>
<evidence type="ECO:0000256" key="3">
    <source>
        <dbReference type="ARBA" id="ARBA00022722"/>
    </source>
</evidence>
<sequence>MEKKKQTFEESLLELEDIVKQLEMGEVPLEEALDKFKKGIEISKECQKTLAQAEKTITLIATENGEEVPFEGKGE</sequence>
<dbReference type="RefSeq" id="WP_136137107.1">
    <property type="nucleotide sequence ID" value="NZ_SDGV01000017.1"/>
</dbReference>
<dbReference type="NCBIfam" id="TIGR01280">
    <property type="entry name" value="xseB"/>
    <property type="match status" value="1"/>
</dbReference>